<sequence>MSQTQRHDWNPETYARFRGLRLRPAMDLLAQVEDLPGGPVVDMGCGAGAVGAVLKHRFAGHSLMGVDSSPAMLEQAEETGAYDALTLTDAVDWHSDSAPALIFSNALCHWLPDHETLFAGWASTLAKGGTLAVQMPRQYEAPSHSALRLIAANMYPDRFDFTGWRAPVSTPEDYQKMLSPLGQVRMWETTYFQTLCAVDEGHPVRHFSQSTAMRPFLAKMSEDEQKGFVASYDGAMARVYPLNPDGSAVLPFRRLFFTLKP</sequence>
<dbReference type="OrthoDB" id="9795085at2"/>
<feature type="domain" description="Methyltransferase" evidence="3">
    <location>
        <begin position="40"/>
        <end position="129"/>
    </location>
</feature>
<dbReference type="EMBL" id="AQQY01000002">
    <property type="protein sequence ID" value="KCV83079.1"/>
    <property type="molecule type" value="Genomic_DNA"/>
</dbReference>
<evidence type="ECO:0000259" key="3">
    <source>
        <dbReference type="Pfam" id="PF13649"/>
    </source>
</evidence>
<keyword evidence="2 4" id="KW-0808">Transferase</keyword>
<dbReference type="Proteomes" id="UP000024836">
    <property type="component" value="Unassembled WGS sequence"/>
</dbReference>
<dbReference type="PANTHER" id="PTHR43861:SF1">
    <property type="entry name" value="TRANS-ACONITATE 2-METHYLTRANSFERASE"/>
    <property type="match status" value="1"/>
</dbReference>
<evidence type="ECO:0000313" key="5">
    <source>
        <dbReference type="Proteomes" id="UP000024836"/>
    </source>
</evidence>
<dbReference type="InterPro" id="IPR023149">
    <property type="entry name" value="Trans_acon_MeTrfase_C"/>
</dbReference>
<dbReference type="eggNOG" id="COG4106">
    <property type="taxonomic scope" value="Bacteria"/>
</dbReference>
<evidence type="ECO:0000313" key="4">
    <source>
        <dbReference type="EMBL" id="KCV83079.1"/>
    </source>
</evidence>
<keyword evidence="1 4" id="KW-0489">Methyltransferase</keyword>
<dbReference type="GO" id="GO:0030798">
    <property type="term" value="F:trans-aconitate 2-methyltransferase activity"/>
    <property type="evidence" value="ECO:0007669"/>
    <property type="project" value="InterPro"/>
</dbReference>
<protein>
    <submittedName>
        <fullName evidence="4">Trans-aconitate 2-methyltransferase</fullName>
    </submittedName>
</protein>
<dbReference type="InterPro" id="IPR041698">
    <property type="entry name" value="Methyltransf_25"/>
</dbReference>
<dbReference type="Gene3D" id="3.40.50.150">
    <property type="entry name" value="Vaccinia Virus protein VP39"/>
    <property type="match status" value="1"/>
</dbReference>
<dbReference type="PATRIC" id="fig|1461693.3.peg.1161"/>
<dbReference type="Gene3D" id="1.10.150.290">
    <property type="entry name" value="S-adenosyl-L-methionine-dependent methyltransferases"/>
    <property type="match status" value="1"/>
</dbReference>
<dbReference type="Pfam" id="PF13649">
    <property type="entry name" value="Methyltransf_25"/>
    <property type="match status" value="1"/>
</dbReference>
<reference evidence="4 5" key="1">
    <citation type="submission" date="2013-04" db="EMBL/GenBank/DDBJ databases">
        <title>Shimia sp. 22II-S11-Z10 Genome Sequencing.</title>
        <authorList>
            <person name="Lai Q."/>
            <person name="Li G."/>
            <person name="Shao Z."/>
        </authorList>
    </citation>
    <scope>NUCLEOTIDE SEQUENCE [LARGE SCALE GENOMIC DNA]</scope>
    <source>
        <strain evidence="5">22II-S11-Z10</strain>
    </source>
</reference>
<gene>
    <name evidence="4" type="ORF">ATO10_05697</name>
</gene>
<dbReference type="GO" id="GO:0032259">
    <property type="term" value="P:methylation"/>
    <property type="evidence" value="ECO:0007669"/>
    <property type="project" value="UniProtKB-KW"/>
</dbReference>
<evidence type="ECO:0000256" key="1">
    <source>
        <dbReference type="ARBA" id="ARBA00022603"/>
    </source>
</evidence>
<dbReference type="STRING" id="1461693.ATO10_05697"/>
<keyword evidence="5" id="KW-1185">Reference proteome</keyword>
<proteinExistence type="predicted"/>
<name>A0A058ZN75_9RHOB</name>
<dbReference type="PANTHER" id="PTHR43861">
    <property type="entry name" value="TRANS-ACONITATE 2-METHYLTRANSFERASE-RELATED"/>
    <property type="match status" value="1"/>
</dbReference>
<dbReference type="SUPFAM" id="SSF53335">
    <property type="entry name" value="S-adenosyl-L-methionine-dependent methyltransferases"/>
    <property type="match status" value="1"/>
</dbReference>
<dbReference type="AlphaFoldDB" id="A0A058ZN75"/>
<comment type="caution">
    <text evidence="4">The sequence shown here is derived from an EMBL/GenBank/DDBJ whole genome shotgun (WGS) entry which is preliminary data.</text>
</comment>
<evidence type="ECO:0000256" key="2">
    <source>
        <dbReference type="ARBA" id="ARBA00022679"/>
    </source>
</evidence>
<organism evidence="4 5">
    <name type="scientific">Actibacterium atlanticum</name>
    <dbReference type="NCBI Taxonomy" id="1461693"/>
    <lineage>
        <taxon>Bacteria</taxon>
        <taxon>Pseudomonadati</taxon>
        <taxon>Pseudomonadota</taxon>
        <taxon>Alphaproteobacteria</taxon>
        <taxon>Rhodobacterales</taxon>
        <taxon>Roseobacteraceae</taxon>
        <taxon>Actibacterium</taxon>
    </lineage>
</organism>
<dbReference type="InterPro" id="IPR029063">
    <property type="entry name" value="SAM-dependent_MTases_sf"/>
</dbReference>
<accession>A0A058ZN75</accession>
<dbReference type="RefSeq" id="WP_035249143.1">
    <property type="nucleotide sequence ID" value="NZ_AQQY01000002.1"/>
</dbReference>
<dbReference type="CDD" id="cd02440">
    <property type="entry name" value="AdoMet_MTases"/>
    <property type="match status" value="1"/>
</dbReference>